<evidence type="ECO:0000313" key="2">
    <source>
        <dbReference type="Proteomes" id="UP000233256"/>
    </source>
</evidence>
<gene>
    <name evidence="1" type="ORF">CVV64_11195</name>
</gene>
<evidence type="ECO:0000313" key="1">
    <source>
        <dbReference type="EMBL" id="PKK90076.1"/>
    </source>
</evidence>
<organism evidence="1 2">
    <name type="scientific">Candidatus Wallbacteria bacterium HGW-Wallbacteria-1</name>
    <dbReference type="NCBI Taxonomy" id="2013854"/>
    <lineage>
        <taxon>Bacteria</taxon>
        <taxon>Candidatus Walliibacteriota</taxon>
    </lineage>
</organism>
<dbReference type="AlphaFoldDB" id="A0A2N1PNZ8"/>
<accession>A0A2N1PNZ8</accession>
<comment type="caution">
    <text evidence="1">The sequence shown here is derived from an EMBL/GenBank/DDBJ whole genome shotgun (WGS) entry which is preliminary data.</text>
</comment>
<reference evidence="1 2" key="1">
    <citation type="journal article" date="2017" name="ISME J.">
        <title>Potential for microbial H2 and metal transformations associated with novel bacteria and archaea in deep terrestrial subsurface sediments.</title>
        <authorList>
            <person name="Hernsdorf A.W."/>
            <person name="Amano Y."/>
            <person name="Miyakawa K."/>
            <person name="Ise K."/>
            <person name="Suzuki Y."/>
            <person name="Anantharaman K."/>
            <person name="Probst A."/>
            <person name="Burstein D."/>
            <person name="Thomas B.C."/>
            <person name="Banfield J.F."/>
        </authorList>
    </citation>
    <scope>NUCLEOTIDE SEQUENCE [LARGE SCALE GENOMIC DNA]</scope>
    <source>
        <strain evidence="1">HGW-Wallbacteria-1</strain>
    </source>
</reference>
<protein>
    <submittedName>
        <fullName evidence="1">Uncharacterized protein</fullName>
    </submittedName>
</protein>
<proteinExistence type="predicted"/>
<name>A0A2N1PNZ8_9BACT</name>
<dbReference type="Proteomes" id="UP000233256">
    <property type="component" value="Unassembled WGS sequence"/>
</dbReference>
<dbReference type="EMBL" id="PGXC01000008">
    <property type="protein sequence ID" value="PKK90076.1"/>
    <property type="molecule type" value="Genomic_DNA"/>
</dbReference>
<sequence>MNHDHAERKFQTGKYPELVFFLVLTILFSNGISNGQSRIQTEAKSVESGIHYIISGSRDVELICSEPNSESAAEFLALEGSSNPDFSPGLQNLSLKMRDTGRGFLRDLLNVRMVVNGNIRDFNVGTSDKKFSTDLDLFFQRLNESIKPTVNDLQHKRVKCLREAAVSLRDMAAALEQQAGFIEQQMQGDGLVESVEKKVREILAEGVEK</sequence>